<dbReference type="PROSITE" id="PS50812">
    <property type="entry name" value="PWWP"/>
    <property type="match status" value="1"/>
</dbReference>
<keyword evidence="8" id="KW-1185">Reference proteome</keyword>
<feature type="region of interest" description="Disordered" evidence="6">
    <location>
        <begin position="137"/>
        <end position="203"/>
    </location>
</feature>
<feature type="coiled-coil region" evidence="5">
    <location>
        <begin position="345"/>
        <end position="372"/>
    </location>
</feature>
<dbReference type="PANTHER" id="PTHR12550">
    <property type="entry name" value="HEPATOMA-DERIVED GROWTH FACTOR-RELATED"/>
    <property type="match status" value="1"/>
</dbReference>
<evidence type="ECO:0000256" key="5">
    <source>
        <dbReference type="SAM" id="Coils"/>
    </source>
</evidence>
<dbReference type="InterPro" id="IPR035441">
    <property type="entry name" value="TFIIS/LEDGF_dom_sf"/>
</dbReference>
<dbReference type="Pfam" id="PF11467">
    <property type="entry name" value="LEDGF"/>
    <property type="match status" value="1"/>
</dbReference>
<dbReference type="GeneID" id="113204564"/>
<dbReference type="SMART" id="SM00293">
    <property type="entry name" value="PWWP"/>
    <property type="match status" value="1"/>
</dbReference>
<dbReference type="Proteomes" id="UP000504606">
    <property type="component" value="Unplaced"/>
</dbReference>
<dbReference type="PANTHER" id="PTHR12550:SF70">
    <property type="entry name" value="JIL-1 ANCHORING AND STABILIZING PROTEIN, ISOFORM A"/>
    <property type="match status" value="1"/>
</dbReference>
<keyword evidence="4" id="KW-0539">Nucleus</keyword>
<dbReference type="Gene3D" id="2.30.30.140">
    <property type="match status" value="1"/>
</dbReference>
<keyword evidence="3 5" id="KW-0175">Coiled coil</keyword>
<dbReference type="CDD" id="cd05834">
    <property type="entry name" value="PWWP_HRP"/>
    <property type="match status" value="1"/>
</dbReference>
<evidence type="ECO:0000313" key="8">
    <source>
        <dbReference type="Proteomes" id="UP000504606"/>
    </source>
</evidence>
<feature type="compositionally biased region" description="Polar residues" evidence="6">
    <location>
        <begin position="254"/>
        <end position="263"/>
    </location>
</feature>
<proteinExistence type="inferred from homology"/>
<feature type="region of interest" description="Disordered" evidence="6">
    <location>
        <begin position="233"/>
        <end position="285"/>
    </location>
</feature>
<dbReference type="OrthoDB" id="62853at2759"/>
<evidence type="ECO:0000313" key="9">
    <source>
        <dbReference type="RefSeq" id="XP_026275558.1"/>
    </source>
</evidence>
<evidence type="ECO:0000259" key="7">
    <source>
        <dbReference type="PROSITE" id="PS50812"/>
    </source>
</evidence>
<comment type="similarity">
    <text evidence="2">Belongs to the HDGF family.</text>
</comment>
<feature type="domain" description="PWWP" evidence="7">
    <location>
        <begin position="7"/>
        <end position="62"/>
    </location>
</feature>
<dbReference type="InterPro" id="IPR021567">
    <property type="entry name" value="LEDGF_IBD"/>
</dbReference>
<accession>A0A6J1S4G9</accession>
<evidence type="ECO:0000256" key="2">
    <source>
        <dbReference type="ARBA" id="ARBA00005309"/>
    </source>
</evidence>
<dbReference type="KEGG" id="foc:113204564"/>
<sequence>MALKYKSGDKVFAKVRGYPFWPARIEACADETPNKMKYHVYFYGTAETAICKAEEVIPYAPNKDKYAKPLKRKGFNEGLQQIEMEITGFAPSYPTYSENTPDTDEPENEGSLVIDENLAANNTNVLPEKKKKLTTVLKRKRESLDSVSEDYASKSKQARMSAGTPVGSAPSGRSSVDGDSPTSKVKAVSRSGRKIKPKKFADDEEGTYDAYENGSVSITGIPTDTQGVSAVSPVTLASSPDPSANRARKLQGTARLSNPPTQHSPDESAKTPSDTQGSIPSDNPNRAIMAKALSGHWVQIRLDDERPASFESEEARRLWDAATARNAERLRTQIELGEYLPDTIKKQLEGKAELTDAQKKELKKESELARKRGKLRWLKQEARLLELDALIRSSLGLAEADARRCLELMEQMLIVPIDPLMLKKHPNIVETVKKLQRYIGNTSKWDLTDEEMEKFNASCDQIRLKANHMYHKFKKLFAVPNNTSFWEIFHQEVEKFNEAVKHLPRDQVYALVVDPEKLNFMDESEDDEKEDSSSKEKSHKSTRGKKATSAHLESSTKRDETAT</sequence>
<dbReference type="Pfam" id="PF00855">
    <property type="entry name" value="PWWP"/>
    <property type="match status" value="1"/>
</dbReference>
<dbReference type="RefSeq" id="XP_026275558.1">
    <property type="nucleotide sequence ID" value="XM_026419773.1"/>
</dbReference>
<evidence type="ECO:0000256" key="1">
    <source>
        <dbReference type="ARBA" id="ARBA00004123"/>
    </source>
</evidence>
<dbReference type="SUPFAM" id="SSF63748">
    <property type="entry name" value="Tudor/PWWP/MBT"/>
    <property type="match status" value="1"/>
</dbReference>
<dbReference type="InterPro" id="IPR036218">
    <property type="entry name" value="HIVI-bd_sf"/>
</dbReference>
<organism evidence="8 9">
    <name type="scientific">Frankliniella occidentalis</name>
    <name type="common">Western flower thrips</name>
    <name type="synonym">Euthrips occidentalis</name>
    <dbReference type="NCBI Taxonomy" id="133901"/>
    <lineage>
        <taxon>Eukaryota</taxon>
        <taxon>Metazoa</taxon>
        <taxon>Ecdysozoa</taxon>
        <taxon>Arthropoda</taxon>
        <taxon>Hexapoda</taxon>
        <taxon>Insecta</taxon>
        <taxon>Pterygota</taxon>
        <taxon>Neoptera</taxon>
        <taxon>Paraneoptera</taxon>
        <taxon>Thysanoptera</taxon>
        <taxon>Terebrantia</taxon>
        <taxon>Thripoidea</taxon>
        <taxon>Thripidae</taxon>
        <taxon>Frankliniella</taxon>
    </lineage>
</organism>
<feature type="region of interest" description="Disordered" evidence="6">
    <location>
        <begin position="520"/>
        <end position="563"/>
    </location>
</feature>
<feature type="compositionally biased region" description="Basic and acidic residues" evidence="6">
    <location>
        <begin position="554"/>
        <end position="563"/>
    </location>
</feature>
<evidence type="ECO:0000256" key="3">
    <source>
        <dbReference type="ARBA" id="ARBA00023054"/>
    </source>
</evidence>
<gene>
    <name evidence="9" type="primary">LOC113204564</name>
</gene>
<feature type="compositionally biased region" description="Polar residues" evidence="6">
    <location>
        <begin position="270"/>
        <end position="284"/>
    </location>
</feature>
<dbReference type="SUPFAM" id="SSF140576">
    <property type="entry name" value="HIV integrase-binding domain"/>
    <property type="match status" value="1"/>
</dbReference>
<protein>
    <submittedName>
        <fullName evidence="9">Lens epithelium-derived growth factor-like</fullName>
    </submittedName>
</protein>
<feature type="compositionally biased region" description="Basic residues" evidence="6">
    <location>
        <begin position="537"/>
        <end position="548"/>
    </location>
</feature>
<evidence type="ECO:0000256" key="4">
    <source>
        <dbReference type="ARBA" id="ARBA00023242"/>
    </source>
</evidence>
<name>A0A6J1S4G9_FRAOC</name>
<dbReference type="AlphaFoldDB" id="A0A6J1S4G9"/>
<reference evidence="9" key="1">
    <citation type="submission" date="2025-08" db="UniProtKB">
        <authorList>
            <consortium name="RefSeq"/>
        </authorList>
    </citation>
    <scope>IDENTIFICATION</scope>
    <source>
        <tissue evidence="9">Whole organism</tissue>
    </source>
</reference>
<evidence type="ECO:0000256" key="6">
    <source>
        <dbReference type="SAM" id="MobiDB-lite"/>
    </source>
</evidence>
<dbReference type="Gene3D" id="1.20.930.10">
    <property type="entry name" value="Conserved domain common to transcription factors TFIIS, elongin A, CRSP70"/>
    <property type="match status" value="1"/>
</dbReference>
<comment type="subcellular location">
    <subcellularLocation>
        <location evidence="1">Nucleus</location>
    </subcellularLocation>
</comment>
<dbReference type="InterPro" id="IPR000313">
    <property type="entry name" value="PWWP_dom"/>
</dbReference>
<dbReference type="GO" id="GO:0005634">
    <property type="term" value="C:nucleus"/>
    <property type="evidence" value="ECO:0007669"/>
    <property type="project" value="UniProtKB-SubCell"/>
</dbReference>